<keyword evidence="3" id="KW-1185">Reference proteome</keyword>
<feature type="compositionally biased region" description="Basic and acidic residues" evidence="1">
    <location>
        <begin position="9"/>
        <end position="20"/>
    </location>
</feature>
<gene>
    <name evidence="2" type="ORF">OLC1_LOCUS11564</name>
</gene>
<evidence type="ECO:0000313" key="2">
    <source>
        <dbReference type="EMBL" id="CAI9102159.1"/>
    </source>
</evidence>
<protein>
    <submittedName>
        <fullName evidence="2">OLC1v1000382C1</fullName>
    </submittedName>
</protein>
<evidence type="ECO:0000256" key="1">
    <source>
        <dbReference type="SAM" id="MobiDB-lite"/>
    </source>
</evidence>
<proteinExistence type="predicted"/>
<evidence type="ECO:0000313" key="3">
    <source>
        <dbReference type="Proteomes" id="UP001161247"/>
    </source>
</evidence>
<organism evidence="2 3">
    <name type="scientific">Oldenlandia corymbosa var. corymbosa</name>
    <dbReference type="NCBI Taxonomy" id="529605"/>
    <lineage>
        <taxon>Eukaryota</taxon>
        <taxon>Viridiplantae</taxon>
        <taxon>Streptophyta</taxon>
        <taxon>Embryophyta</taxon>
        <taxon>Tracheophyta</taxon>
        <taxon>Spermatophyta</taxon>
        <taxon>Magnoliopsida</taxon>
        <taxon>eudicotyledons</taxon>
        <taxon>Gunneridae</taxon>
        <taxon>Pentapetalae</taxon>
        <taxon>asterids</taxon>
        <taxon>lamiids</taxon>
        <taxon>Gentianales</taxon>
        <taxon>Rubiaceae</taxon>
        <taxon>Rubioideae</taxon>
        <taxon>Spermacoceae</taxon>
        <taxon>Hedyotis-Oldenlandia complex</taxon>
        <taxon>Oldenlandia</taxon>
    </lineage>
</organism>
<reference evidence="2" key="1">
    <citation type="submission" date="2023-03" db="EMBL/GenBank/DDBJ databases">
        <authorList>
            <person name="Julca I."/>
        </authorList>
    </citation>
    <scope>NUCLEOTIDE SEQUENCE</scope>
</reference>
<dbReference type="Proteomes" id="UP001161247">
    <property type="component" value="Chromosome 4"/>
</dbReference>
<dbReference type="AlphaFoldDB" id="A0AAV1D579"/>
<name>A0AAV1D579_OLDCO</name>
<accession>A0AAV1D579</accession>
<dbReference type="EMBL" id="OX459121">
    <property type="protein sequence ID" value="CAI9102159.1"/>
    <property type="molecule type" value="Genomic_DNA"/>
</dbReference>
<feature type="region of interest" description="Disordered" evidence="1">
    <location>
        <begin position="1"/>
        <end position="25"/>
    </location>
</feature>
<sequence length="194" mass="21407">MVKKARMRTHADASRSHEANDAGVRSFPGVESNIGTLTNAVTTLLGAVEYISLQLNEVSYTVNGIVNNGKNLDSTCGKSTSGGVMYVDSKRDIVGEFHHLKQTANVAEYQEKFDELKALMVKMDYGLSQGYLISSFLSGLKPEIKLSIGNRKQETLYHAFNLARIEEIKIEVLKAKLMSLDGNEEKVLSGVFWS</sequence>